<proteinExistence type="predicted"/>
<protein>
    <submittedName>
        <fullName evidence="1">Uncharacterized protein</fullName>
    </submittedName>
</protein>
<dbReference type="Proteomes" id="UP000241769">
    <property type="component" value="Unassembled WGS sequence"/>
</dbReference>
<sequence length="205" mass="23009">MLSLLATAWSYIRPTGVVSTLPLPQGININIGSPEIKIDAQATQYNSIAHAEDEAAFNKVYKEKMKYLQSLQRENSKNEQLKSLNALIQAEQDKQKHIGNTCQWIATKTRGDVKKGTTCSDSCKDGLSLCDVHYRTTKKAKRHEYERAQADDVQESDDNGYMLEKSLASCIQILNSVPIPSKKLTVDNLPDVPNKKRRTTRVNTI</sequence>
<keyword evidence="2" id="KW-1185">Reference proteome</keyword>
<gene>
    <name evidence="1" type="ORF">PROFUN_14849</name>
</gene>
<reference evidence="1 2" key="1">
    <citation type="journal article" date="2018" name="Genome Biol. Evol.">
        <title>Multiple Roots of Fruiting Body Formation in Amoebozoa.</title>
        <authorList>
            <person name="Hillmann F."/>
            <person name="Forbes G."/>
            <person name="Novohradska S."/>
            <person name="Ferling I."/>
            <person name="Riege K."/>
            <person name="Groth M."/>
            <person name="Westermann M."/>
            <person name="Marz M."/>
            <person name="Spaller T."/>
            <person name="Winckler T."/>
            <person name="Schaap P."/>
            <person name="Glockner G."/>
        </authorList>
    </citation>
    <scope>NUCLEOTIDE SEQUENCE [LARGE SCALE GENOMIC DNA]</scope>
    <source>
        <strain evidence="1 2">Jena</strain>
    </source>
</reference>
<name>A0A2P6MYM2_9EUKA</name>
<comment type="caution">
    <text evidence="1">The sequence shown here is derived from an EMBL/GenBank/DDBJ whole genome shotgun (WGS) entry which is preliminary data.</text>
</comment>
<evidence type="ECO:0000313" key="2">
    <source>
        <dbReference type="Proteomes" id="UP000241769"/>
    </source>
</evidence>
<accession>A0A2P6MYM2</accession>
<organism evidence="1 2">
    <name type="scientific">Planoprotostelium fungivorum</name>
    <dbReference type="NCBI Taxonomy" id="1890364"/>
    <lineage>
        <taxon>Eukaryota</taxon>
        <taxon>Amoebozoa</taxon>
        <taxon>Evosea</taxon>
        <taxon>Variosea</taxon>
        <taxon>Cavosteliida</taxon>
        <taxon>Cavosteliaceae</taxon>
        <taxon>Planoprotostelium</taxon>
    </lineage>
</organism>
<evidence type="ECO:0000313" key="1">
    <source>
        <dbReference type="EMBL" id="PRP76799.1"/>
    </source>
</evidence>
<dbReference type="InParanoid" id="A0A2P6MYM2"/>
<dbReference type="EMBL" id="MDYQ01000301">
    <property type="protein sequence ID" value="PRP76799.1"/>
    <property type="molecule type" value="Genomic_DNA"/>
</dbReference>
<dbReference type="AlphaFoldDB" id="A0A2P6MYM2"/>